<comment type="caution">
    <text evidence="2">The sequence shown here is derived from an EMBL/GenBank/DDBJ whole genome shotgun (WGS) entry which is preliminary data.</text>
</comment>
<reference evidence="2" key="1">
    <citation type="submission" date="2021-02" db="EMBL/GenBank/DDBJ databases">
        <authorList>
            <person name="Nowell W R."/>
        </authorList>
    </citation>
    <scope>NUCLEOTIDE SEQUENCE</scope>
</reference>
<evidence type="ECO:0000313" key="2">
    <source>
        <dbReference type="EMBL" id="CAF3861816.1"/>
    </source>
</evidence>
<gene>
    <name evidence="1" type="ORF">OVA965_LOCUS19265</name>
    <name evidence="2" type="ORF">TMI583_LOCUS19277</name>
</gene>
<dbReference type="EMBL" id="CAJNOK010009868">
    <property type="protein sequence ID" value="CAF1100434.1"/>
    <property type="molecule type" value="Genomic_DNA"/>
</dbReference>
<dbReference type="AlphaFoldDB" id="A0A8S2KN57"/>
<proteinExistence type="predicted"/>
<organism evidence="2 3">
    <name type="scientific">Didymodactylos carnosus</name>
    <dbReference type="NCBI Taxonomy" id="1234261"/>
    <lineage>
        <taxon>Eukaryota</taxon>
        <taxon>Metazoa</taxon>
        <taxon>Spiralia</taxon>
        <taxon>Gnathifera</taxon>
        <taxon>Rotifera</taxon>
        <taxon>Eurotatoria</taxon>
        <taxon>Bdelloidea</taxon>
        <taxon>Philodinida</taxon>
        <taxon>Philodinidae</taxon>
        <taxon>Didymodactylos</taxon>
    </lineage>
</organism>
<protein>
    <submittedName>
        <fullName evidence="2">Uncharacterized protein</fullName>
    </submittedName>
</protein>
<evidence type="ECO:0000313" key="3">
    <source>
        <dbReference type="Proteomes" id="UP000682733"/>
    </source>
</evidence>
<accession>A0A8S2KN57</accession>
<name>A0A8S2KN57_9BILA</name>
<dbReference type="EMBL" id="CAJOBA010009886">
    <property type="protein sequence ID" value="CAF3861816.1"/>
    <property type="molecule type" value="Genomic_DNA"/>
</dbReference>
<evidence type="ECO:0000313" key="1">
    <source>
        <dbReference type="EMBL" id="CAF1100434.1"/>
    </source>
</evidence>
<sequence>MPPIQRLAYVFEDQYRNDPEKSFHTTALYAMWAAKSFMLNYTANWNPFESDYFLWIDGGSFRESTYRFTKWPDAQRIKTIFARDPDRLLLSLVHPLKKRFCSFNYSLEDGPVKFDLFEGGIIAGSFQTIIWWTKVYFNTIDLFVDKSYFVGKDQHIMNAIALAHSTRILVILSFRLKCGNEWFVYGPLLADQNEKKSLFRLDCHSEGLMNVIQKLDKICLEEINIS</sequence>
<dbReference type="Proteomes" id="UP000682733">
    <property type="component" value="Unassembled WGS sequence"/>
</dbReference>
<dbReference type="Proteomes" id="UP000677228">
    <property type="component" value="Unassembled WGS sequence"/>
</dbReference>